<feature type="transmembrane region" description="Helical" evidence="1">
    <location>
        <begin position="68"/>
        <end position="86"/>
    </location>
</feature>
<reference evidence="2 3" key="1">
    <citation type="submission" date="2020-01" db="EMBL/GenBank/DDBJ databases">
        <authorList>
            <consortium name="DOE Joint Genome Institute"/>
            <person name="Haridas S."/>
            <person name="Albert R."/>
            <person name="Binder M."/>
            <person name="Bloem J."/>
            <person name="Labutti K."/>
            <person name="Salamov A."/>
            <person name="Andreopoulos B."/>
            <person name="Baker S.E."/>
            <person name="Barry K."/>
            <person name="Bills G."/>
            <person name="Bluhm B.H."/>
            <person name="Cannon C."/>
            <person name="Castanera R."/>
            <person name="Culley D.E."/>
            <person name="Daum C."/>
            <person name="Ezra D."/>
            <person name="Gonzalez J.B."/>
            <person name="Henrissat B."/>
            <person name="Kuo A."/>
            <person name="Liang C."/>
            <person name="Lipzen A."/>
            <person name="Lutzoni F."/>
            <person name="Magnuson J."/>
            <person name="Mondo S."/>
            <person name="Nolan M."/>
            <person name="Ohm R."/>
            <person name="Pangilinan J."/>
            <person name="Park H.-J.H."/>
            <person name="Ramirez L."/>
            <person name="Alfaro M."/>
            <person name="Sun H."/>
            <person name="Tritt A."/>
            <person name="Yoshinaga Y."/>
            <person name="Zwiers L.-H.L."/>
            <person name="Turgeon B.G."/>
            <person name="Goodwin S.B."/>
            <person name="Spatafora J.W."/>
            <person name="Crous P.W."/>
            <person name="Grigoriev I.V."/>
        </authorList>
    </citation>
    <scope>NUCLEOTIDE SEQUENCE [LARGE SCALE GENOMIC DNA]</scope>
    <source>
        <strain evidence="2 3">CBS 611.86</strain>
    </source>
</reference>
<keyword evidence="1" id="KW-0472">Membrane</keyword>
<sequence length="96" mass="11019">MRKSGVGGRLRRYMHFGSTSGWFCFILFFEIPSSGLRWGVLCVVSGCFVLVIRRVCLLCCEIRVSRRACRVGAIYLLCVLLWTLFYSRPSTSTYFS</sequence>
<proteinExistence type="predicted"/>
<evidence type="ECO:0000256" key="1">
    <source>
        <dbReference type="SAM" id="Phobius"/>
    </source>
</evidence>
<gene>
    <name evidence="2" type="ORF">BDV95DRAFT_74923</name>
</gene>
<feature type="transmembrane region" description="Helical" evidence="1">
    <location>
        <begin position="12"/>
        <end position="29"/>
    </location>
</feature>
<evidence type="ECO:0000313" key="2">
    <source>
        <dbReference type="EMBL" id="KAF2870162.1"/>
    </source>
</evidence>
<comment type="caution">
    <text evidence="2">The sequence shown here is derived from an EMBL/GenBank/DDBJ whole genome shotgun (WGS) entry which is preliminary data.</text>
</comment>
<dbReference type="Proteomes" id="UP000481861">
    <property type="component" value="Unassembled WGS sequence"/>
</dbReference>
<keyword evidence="3" id="KW-1185">Reference proteome</keyword>
<dbReference type="AlphaFoldDB" id="A0A7C8MCW2"/>
<evidence type="ECO:0000313" key="3">
    <source>
        <dbReference type="Proteomes" id="UP000481861"/>
    </source>
</evidence>
<name>A0A7C8MCW2_9PLEO</name>
<keyword evidence="1" id="KW-0812">Transmembrane</keyword>
<keyword evidence="1" id="KW-1133">Transmembrane helix</keyword>
<accession>A0A7C8MCW2</accession>
<organism evidence="2 3">
    <name type="scientific">Massariosphaeria phaeospora</name>
    <dbReference type="NCBI Taxonomy" id="100035"/>
    <lineage>
        <taxon>Eukaryota</taxon>
        <taxon>Fungi</taxon>
        <taxon>Dikarya</taxon>
        <taxon>Ascomycota</taxon>
        <taxon>Pezizomycotina</taxon>
        <taxon>Dothideomycetes</taxon>
        <taxon>Pleosporomycetidae</taxon>
        <taxon>Pleosporales</taxon>
        <taxon>Pleosporales incertae sedis</taxon>
        <taxon>Massariosphaeria</taxon>
    </lineage>
</organism>
<protein>
    <submittedName>
        <fullName evidence="2">Uncharacterized protein</fullName>
    </submittedName>
</protein>
<dbReference type="EMBL" id="JAADJZ010000014">
    <property type="protein sequence ID" value="KAF2870162.1"/>
    <property type="molecule type" value="Genomic_DNA"/>
</dbReference>
<feature type="transmembrane region" description="Helical" evidence="1">
    <location>
        <begin position="35"/>
        <end position="56"/>
    </location>
</feature>